<reference evidence="4 5" key="1">
    <citation type="submission" date="2019-07" db="EMBL/GenBank/DDBJ databases">
        <title>Whole genome shotgun sequence of Cyclobacterium qasimii NBRC 106168.</title>
        <authorList>
            <person name="Hosoyama A."/>
            <person name="Uohara A."/>
            <person name="Ohji S."/>
            <person name="Ichikawa N."/>
        </authorList>
    </citation>
    <scope>NUCLEOTIDE SEQUENCE [LARGE SCALE GENOMIC DNA]</scope>
    <source>
        <strain evidence="4 5">NBRC 106168</strain>
    </source>
</reference>
<dbReference type="AlphaFoldDB" id="A0A512C6Q3"/>
<feature type="active site" description="Nucleophile" evidence="1">
    <location>
        <position position="15"/>
    </location>
</feature>
<dbReference type="EMBL" id="BJYV01000001">
    <property type="protein sequence ID" value="GEO19888.1"/>
    <property type="molecule type" value="Genomic_DNA"/>
</dbReference>
<feature type="disulfide bond" description="Redox-active" evidence="2">
    <location>
        <begin position="12"/>
        <end position="15"/>
    </location>
</feature>
<keyword evidence="5" id="KW-1185">Reference proteome</keyword>
<dbReference type="PANTHER" id="PTHR36450:SF1">
    <property type="entry name" value="THIOREDOXIN"/>
    <property type="match status" value="1"/>
</dbReference>
<feature type="active site" description="Nucleophile" evidence="1">
    <location>
        <position position="12"/>
    </location>
</feature>
<name>A0A512C6Q3_9BACT</name>
<accession>A0A512C6Q3</accession>
<evidence type="ECO:0000259" key="3">
    <source>
        <dbReference type="Pfam" id="PF13192"/>
    </source>
</evidence>
<dbReference type="InterPro" id="IPR036249">
    <property type="entry name" value="Thioredoxin-like_sf"/>
</dbReference>
<proteinExistence type="predicted"/>
<dbReference type="Pfam" id="PF13192">
    <property type="entry name" value="Thioredoxin_3"/>
    <property type="match status" value="1"/>
</dbReference>
<evidence type="ECO:0000313" key="5">
    <source>
        <dbReference type="Proteomes" id="UP000321301"/>
    </source>
</evidence>
<protein>
    <submittedName>
        <fullName evidence="4">Thioredoxin family protein</fullName>
    </submittedName>
</protein>
<feature type="domain" description="Thioredoxin-like fold" evidence="3">
    <location>
        <begin position="5"/>
        <end position="77"/>
    </location>
</feature>
<keyword evidence="2" id="KW-0676">Redox-active center</keyword>
<dbReference type="Gene3D" id="3.40.30.10">
    <property type="entry name" value="Glutaredoxin"/>
    <property type="match status" value="1"/>
</dbReference>
<dbReference type="PANTHER" id="PTHR36450">
    <property type="entry name" value="THIOREDOXIN"/>
    <property type="match status" value="1"/>
</dbReference>
<gene>
    <name evidence="4" type="ORF">CQA01_04220</name>
</gene>
<dbReference type="InterPro" id="IPR005243">
    <property type="entry name" value="THIRX-like_proc"/>
</dbReference>
<dbReference type="PIRSF" id="PIRSF037031">
    <property type="entry name" value="Redox_disulphide_2"/>
    <property type="match status" value="1"/>
</dbReference>
<dbReference type="NCBIfam" id="TIGR00412">
    <property type="entry name" value="redox_disulf_2"/>
    <property type="match status" value="1"/>
</dbReference>
<evidence type="ECO:0000256" key="1">
    <source>
        <dbReference type="PIRSR" id="PIRSR037031-50"/>
    </source>
</evidence>
<sequence>MTKVIKILGTGCPKCQSMTGVVKEVIAENGIDASIEKVEDVMEIMKFNVMTTPALVVDNVITIKGRVPSKKEVLDLLN</sequence>
<dbReference type="InterPro" id="IPR012336">
    <property type="entry name" value="Thioredoxin-like_fold"/>
</dbReference>
<dbReference type="SUPFAM" id="SSF52833">
    <property type="entry name" value="Thioredoxin-like"/>
    <property type="match status" value="1"/>
</dbReference>
<comment type="caution">
    <text evidence="4">The sequence shown here is derived from an EMBL/GenBank/DDBJ whole genome shotgun (WGS) entry which is preliminary data.</text>
</comment>
<evidence type="ECO:0000313" key="4">
    <source>
        <dbReference type="EMBL" id="GEO19888.1"/>
    </source>
</evidence>
<organism evidence="4 5">
    <name type="scientific">Cyclobacterium qasimii</name>
    <dbReference type="NCBI Taxonomy" id="1350429"/>
    <lineage>
        <taxon>Bacteria</taxon>
        <taxon>Pseudomonadati</taxon>
        <taxon>Bacteroidota</taxon>
        <taxon>Cytophagia</taxon>
        <taxon>Cytophagales</taxon>
        <taxon>Cyclobacteriaceae</taxon>
        <taxon>Cyclobacterium</taxon>
    </lineage>
</organism>
<dbReference type="Proteomes" id="UP000321301">
    <property type="component" value="Unassembled WGS sequence"/>
</dbReference>
<evidence type="ECO:0000256" key="2">
    <source>
        <dbReference type="PIRSR" id="PIRSR037031-51"/>
    </source>
</evidence>
<dbReference type="RefSeq" id="WP_040414304.1">
    <property type="nucleotide sequence ID" value="NZ_BJYV01000001.1"/>
</dbReference>
<keyword evidence="2" id="KW-1015">Disulfide bond</keyword>